<reference evidence="3 4" key="1">
    <citation type="submission" date="2018-02" db="EMBL/GenBank/DDBJ databases">
        <title>Solimicrobium silvestre gen. nov., sp. nov., isolated from alpine forest soil.</title>
        <authorList>
            <person name="Margesin R."/>
            <person name="Albuquerque L."/>
            <person name="Zhang D.-C."/>
            <person name="Froufe H.J.C."/>
            <person name="Severino R."/>
            <person name="Roxo I."/>
            <person name="Egas C."/>
            <person name="Da Costa M.S."/>
        </authorList>
    </citation>
    <scope>NUCLEOTIDE SEQUENCE [LARGE SCALE GENOMIC DNA]</scope>
    <source>
        <strain evidence="3 4">S20-91</strain>
    </source>
</reference>
<evidence type="ECO:0000256" key="2">
    <source>
        <dbReference type="ARBA" id="ARBA00022840"/>
    </source>
</evidence>
<comment type="caution">
    <text evidence="3">The sequence shown here is derived from an EMBL/GenBank/DDBJ whole genome shotgun (WGS) entry which is preliminary data.</text>
</comment>
<dbReference type="EMBL" id="PUGF01000018">
    <property type="protein sequence ID" value="PRC91851.1"/>
    <property type="molecule type" value="Genomic_DNA"/>
</dbReference>
<dbReference type="PANTHER" id="PTHR43384:SF6">
    <property type="entry name" value="SEPTUM SITE-DETERMINING PROTEIN MIND HOMOLOG, CHLOROPLASTIC"/>
    <property type="match status" value="1"/>
</dbReference>
<protein>
    <recommendedName>
        <fullName evidence="5">CobQ/CobB/MinD/ParA nucleotide binding domain</fullName>
    </recommendedName>
</protein>
<keyword evidence="4" id="KW-1185">Reference proteome</keyword>
<evidence type="ECO:0000256" key="1">
    <source>
        <dbReference type="ARBA" id="ARBA00022741"/>
    </source>
</evidence>
<keyword evidence="2" id="KW-0067">ATP-binding</keyword>
<dbReference type="Gene3D" id="3.40.50.300">
    <property type="entry name" value="P-loop containing nucleotide triphosphate hydrolases"/>
    <property type="match status" value="1"/>
</dbReference>
<evidence type="ECO:0000313" key="4">
    <source>
        <dbReference type="Proteomes" id="UP000237839"/>
    </source>
</evidence>
<dbReference type="InterPro" id="IPR050625">
    <property type="entry name" value="ParA/MinD_ATPase"/>
</dbReference>
<accession>A0A2S9GVW8</accession>
<dbReference type="GO" id="GO:0005524">
    <property type="term" value="F:ATP binding"/>
    <property type="evidence" value="ECO:0007669"/>
    <property type="project" value="UniProtKB-KW"/>
</dbReference>
<proteinExistence type="predicted"/>
<dbReference type="Proteomes" id="UP000237839">
    <property type="component" value="Unassembled WGS sequence"/>
</dbReference>
<dbReference type="GO" id="GO:0009898">
    <property type="term" value="C:cytoplasmic side of plasma membrane"/>
    <property type="evidence" value="ECO:0007669"/>
    <property type="project" value="TreeGrafter"/>
</dbReference>
<evidence type="ECO:0000313" key="3">
    <source>
        <dbReference type="EMBL" id="PRC91851.1"/>
    </source>
</evidence>
<evidence type="ECO:0008006" key="5">
    <source>
        <dbReference type="Google" id="ProtNLM"/>
    </source>
</evidence>
<gene>
    <name evidence="3" type="ORF">S2091_3407</name>
</gene>
<dbReference type="InterPro" id="IPR027417">
    <property type="entry name" value="P-loop_NTPase"/>
</dbReference>
<dbReference type="AlphaFoldDB" id="A0A2S9GVW8"/>
<dbReference type="GO" id="GO:0051782">
    <property type="term" value="P:negative regulation of cell division"/>
    <property type="evidence" value="ECO:0007669"/>
    <property type="project" value="TreeGrafter"/>
</dbReference>
<dbReference type="SUPFAM" id="SSF52540">
    <property type="entry name" value="P-loop containing nucleoside triphosphate hydrolases"/>
    <property type="match status" value="1"/>
</dbReference>
<dbReference type="PANTHER" id="PTHR43384">
    <property type="entry name" value="SEPTUM SITE-DETERMINING PROTEIN MIND HOMOLOG, CHLOROPLASTIC-RELATED"/>
    <property type="match status" value="1"/>
</dbReference>
<name>A0A2S9GVW8_9BURK</name>
<organism evidence="3 4">
    <name type="scientific">Solimicrobium silvestre</name>
    <dbReference type="NCBI Taxonomy" id="2099400"/>
    <lineage>
        <taxon>Bacteria</taxon>
        <taxon>Pseudomonadati</taxon>
        <taxon>Pseudomonadota</taxon>
        <taxon>Betaproteobacteria</taxon>
        <taxon>Burkholderiales</taxon>
        <taxon>Oxalobacteraceae</taxon>
        <taxon>Solimicrobium</taxon>
    </lineage>
</organism>
<keyword evidence="1" id="KW-0547">Nucleotide-binding</keyword>
<dbReference type="GO" id="GO:0016887">
    <property type="term" value="F:ATP hydrolysis activity"/>
    <property type="evidence" value="ECO:0007669"/>
    <property type="project" value="TreeGrafter"/>
</dbReference>
<sequence length="259" mass="28179">MLFGAKPRFVTFLSALCNEEKNATLVNLSAGLGRLGSDVVLLDARQSGASVAKWLEIQIVATLLDVAHQKRTIQQATMTTSQGFKLASFCRYQNTMPDFQPTTTLVMKLNKIVEKLGNSADIVLVDGELDDSNGLATVALEEGEIVIQVTNHPDSIKTAYSLIKRAHGKFGRRYYGVLVTGVNEFEAHRVYDAMAQAAGNFLSVPLNFVGYVPQDDFLRRASRSGRTVLDAFPTAGAAMAFSRLAQQMTGIDEFASLHG</sequence>
<dbReference type="GO" id="GO:0005829">
    <property type="term" value="C:cytosol"/>
    <property type="evidence" value="ECO:0007669"/>
    <property type="project" value="TreeGrafter"/>
</dbReference>